<name>A0A8K0FW02_IGNLU</name>
<feature type="active site" description="Charge relay system" evidence="1">
    <location>
        <position position="126"/>
    </location>
</feature>
<proteinExistence type="predicted"/>
<feature type="signal peptide" evidence="2">
    <location>
        <begin position="1"/>
        <end position="19"/>
    </location>
</feature>
<dbReference type="PANTHER" id="PTHR43372">
    <property type="entry name" value="FATTY-ACID AMIDE HYDROLASE"/>
    <property type="match status" value="1"/>
</dbReference>
<sequence>MGASLFRIILAICFKIIEAVCTLLTITNYWKKPRRCPLIKDKILLYPACILAEKIRKREIKCETVINTYISRIKAVNPILNAVVENRFALAIKEAKGTDEMLATTRLSVEEIADKFPLLGLPLTVKESVALQGSSHCSGRIFPEVRRAMKDADALRLCKEAGAIPLLVSNTPELCMNFETFNKVTGTTCNPYDTRRTPGGSSGGEGALLGSGASLIGIGSDLCGSIRLPPHFCGVWGHKPSPGAVSNRGHYPDCREREIWKQVLHIGPMTRYAIDLPLLFKVIVEKDAVPLLELDKQVPVENIKCYYTENDGGSVLTHPIHKDIINALRRFVTHLSSKCKVQELQLKDLQYSAELAFIKFFSIDDIDNLFENNGEGAFLELMRFLTFRSNSVFPPILYGILKRITSICLQKSAITYCNDKISRLRRKLCDILGKDGVLLYPSHPTAAGFHGQNNGKVADYSYMAIFNCLGFPVTNCPLGLNSEGLPIGIQVIAAPNNDRLTLAVAQEIEKEFGGWIPPPFEDN</sequence>
<dbReference type="InterPro" id="IPR023631">
    <property type="entry name" value="Amidase_dom"/>
</dbReference>
<reference evidence="4" key="1">
    <citation type="submission" date="2019-08" db="EMBL/GenBank/DDBJ databases">
        <title>The genome of the North American firefly Photinus pyralis.</title>
        <authorList>
            <consortium name="Photinus pyralis genome working group"/>
            <person name="Fallon T.R."/>
            <person name="Sander Lower S.E."/>
            <person name="Weng J.-K."/>
        </authorList>
    </citation>
    <scope>NUCLEOTIDE SEQUENCE</scope>
    <source>
        <strain evidence="4">TRF0915ILg1</strain>
        <tissue evidence="4">Whole body</tissue>
    </source>
</reference>
<comment type="caution">
    <text evidence="4">The sequence shown here is derived from an EMBL/GenBank/DDBJ whole genome shotgun (WGS) entry which is preliminary data.</text>
</comment>
<dbReference type="SUPFAM" id="SSF75304">
    <property type="entry name" value="Amidase signature (AS) enzymes"/>
    <property type="match status" value="1"/>
</dbReference>
<keyword evidence="5" id="KW-1185">Reference proteome</keyword>
<dbReference type="PIRSF" id="PIRSF001221">
    <property type="entry name" value="Amidase_fungi"/>
    <property type="match status" value="1"/>
</dbReference>
<dbReference type="OrthoDB" id="6428749at2759"/>
<evidence type="ECO:0000256" key="2">
    <source>
        <dbReference type="SAM" id="SignalP"/>
    </source>
</evidence>
<accession>A0A8K0FW02</accession>
<feature type="domain" description="Amidase" evidence="3">
    <location>
        <begin position="65"/>
        <end position="502"/>
    </location>
</feature>
<dbReference type="GO" id="GO:0012505">
    <property type="term" value="C:endomembrane system"/>
    <property type="evidence" value="ECO:0007669"/>
    <property type="project" value="TreeGrafter"/>
</dbReference>
<evidence type="ECO:0000313" key="5">
    <source>
        <dbReference type="Proteomes" id="UP000801492"/>
    </source>
</evidence>
<dbReference type="PANTHER" id="PTHR43372:SF2">
    <property type="entry name" value="IP13792P"/>
    <property type="match status" value="1"/>
</dbReference>
<protein>
    <recommendedName>
        <fullName evidence="3">Amidase domain-containing protein</fullName>
    </recommendedName>
</protein>
<feature type="active site" description="Acyl-ester intermediate" evidence="1">
    <location>
        <position position="225"/>
    </location>
</feature>
<dbReference type="InterPro" id="IPR036928">
    <property type="entry name" value="AS_sf"/>
</dbReference>
<dbReference type="Proteomes" id="UP000801492">
    <property type="component" value="Unassembled WGS sequence"/>
</dbReference>
<dbReference type="Gene3D" id="3.90.1300.10">
    <property type="entry name" value="Amidase signature (AS) domain"/>
    <property type="match status" value="1"/>
</dbReference>
<feature type="chain" id="PRO_5035444797" description="Amidase domain-containing protein" evidence="2">
    <location>
        <begin position="20"/>
        <end position="523"/>
    </location>
</feature>
<evidence type="ECO:0000259" key="3">
    <source>
        <dbReference type="Pfam" id="PF01425"/>
    </source>
</evidence>
<evidence type="ECO:0000313" key="4">
    <source>
        <dbReference type="EMBL" id="KAF2879975.1"/>
    </source>
</evidence>
<gene>
    <name evidence="4" type="ORF">ILUMI_26200</name>
</gene>
<dbReference type="EMBL" id="VTPC01091045">
    <property type="protein sequence ID" value="KAF2879975.1"/>
    <property type="molecule type" value="Genomic_DNA"/>
</dbReference>
<dbReference type="InterPro" id="IPR052739">
    <property type="entry name" value="FAAH2"/>
</dbReference>
<organism evidence="4 5">
    <name type="scientific">Ignelater luminosus</name>
    <name type="common">Cucubano</name>
    <name type="synonym">Pyrophorus luminosus</name>
    <dbReference type="NCBI Taxonomy" id="2038154"/>
    <lineage>
        <taxon>Eukaryota</taxon>
        <taxon>Metazoa</taxon>
        <taxon>Ecdysozoa</taxon>
        <taxon>Arthropoda</taxon>
        <taxon>Hexapoda</taxon>
        <taxon>Insecta</taxon>
        <taxon>Pterygota</taxon>
        <taxon>Neoptera</taxon>
        <taxon>Endopterygota</taxon>
        <taxon>Coleoptera</taxon>
        <taxon>Polyphaga</taxon>
        <taxon>Elateriformia</taxon>
        <taxon>Elateroidea</taxon>
        <taxon>Elateridae</taxon>
        <taxon>Agrypninae</taxon>
        <taxon>Pyrophorini</taxon>
        <taxon>Ignelater</taxon>
    </lineage>
</organism>
<dbReference type="Pfam" id="PF01425">
    <property type="entry name" value="Amidase"/>
    <property type="match status" value="1"/>
</dbReference>
<evidence type="ECO:0000256" key="1">
    <source>
        <dbReference type="PIRSR" id="PIRSR001221-1"/>
    </source>
</evidence>
<dbReference type="AlphaFoldDB" id="A0A8K0FW02"/>
<feature type="active site" description="Charge relay system" evidence="1">
    <location>
        <position position="201"/>
    </location>
</feature>
<keyword evidence="2" id="KW-0732">Signal</keyword>